<comment type="caution">
    <text evidence="1">The sequence shown here is derived from an EMBL/GenBank/DDBJ whole genome shotgun (WGS) entry which is preliminary data.</text>
</comment>
<evidence type="ECO:0008006" key="2">
    <source>
        <dbReference type="Google" id="ProtNLM"/>
    </source>
</evidence>
<accession>A0A0F9IV09</accession>
<gene>
    <name evidence="1" type="ORF">LCGC14_1534310</name>
</gene>
<feature type="non-terminal residue" evidence="1">
    <location>
        <position position="1203"/>
    </location>
</feature>
<organism evidence="1">
    <name type="scientific">marine sediment metagenome</name>
    <dbReference type="NCBI Taxonomy" id="412755"/>
    <lineage>
        <taxon>unclassified sequences</taxon>
        <taxon>metagenomes</taxon>
        <taxon>ecological metagenomes</taxon>
    </lineage>
</organism>
<proteinExistence type="predicted"/>
<dbReference type="EMBL" id="LAZR01011536">
    <property type="protein sequence ID" value="KKM61179.1"/>
    <property type="molecule type" value="Genomic_DNA"/>
</dbReference>
<evidence type="ECO:0000313" key="1">
    <source>
        <dbReference type="EMBL" id="KKM61179.1"/>
    </source>
</evidence>
<reference evidence="1" key="1">
    <citation type="journal article" date="2015" name="Nature">
        <title>Complex archaea that bridge the gap between prokaryotes and eukaryotes.</title>
        <authorList>
            <person name="Spang A."/>
            <person name="Saw J.H."/>
            <person name="Jorgensen S.L."/>
            <person name="Zaremba-Niedzwiedzka K."/>
            <person name="Martijn J."/>
            <person name="Lind A.E."/>
            <person name="van Eijk R."/>
            <person name="Schleper C."/>
            <person name="Guy L."/>
            <person name="Ettema T.J."/>
        </authorList>
    </citation>
    <scope>NUCLEOTIDE SEQUENCE</scope>
</reference>
<feature type="non-terminal residue" evidence="1">
    <location>
        <position position="1"/>
    </location>
</feature>
<name>A0A0F9IV09_9ZZZZ</name>
<protein>
    <recommendedName>
        <fullName evidence="2">Large polyvalent protein associated domain-containing protein</fullName>
    </recommendedName>
</protein>
<sequence>KITEGGKGWFTDGFVVVKGVPPKNAKKKMVGDKQFEAPWDEIKSKSIEAPNQIDAELRYFATKEDLGDLEGVSIAQMPKFEKGITTYAVFKAGKKRYAFDQEKYNVINNRYPDAKYKIVVDEEGIGSLLIAYDKGKPVGAVSGLEAFKRQKDVPGIKMAAKAGMANIGRFSIGGDILLPGRYLKVSFREPGGTKKTVFLKNISESDKFLRGTEVNKEGEEVVPKGFDERLRIIERGVIFSSTEYRMHKRYGTLEKLPEGEAEGQANIGKFTTGQDFANVGGYATSIQNVLQMPEIVLLARELLGGRYPKVREILSSRVASGLFRPSGKGDIFLRADIFKDPAQAAAILAHEIGHLVDWLPEKYLRRGNILGRIASLKGFLKHTLPRFPKEPEVLTEKDRRRLRSEAKKLIEAENADKWIDEVITRELPISPDDVLAIWNTLEDARLLNPELYEFIARLNTAEKKSIVKEALKGQIDERLRQFAKIITEKTGKRIKATVTKGMIYQRYVDLLNKEIQKRRAFTRSEIMDEVKTLSRAWKPFNPSADPKYTAYRYKPEELYADAFSALINAPGFLKATAPRFYEAFFNYMEKKPQVKALYELIQDDITSGKIEKKRVENLFDMFRRGDDAYSESLKKKGKFWDLLAREMIDTNWFLLKKTRQLNERNIPAGDNPRYKLEEMAYSGSEAELYLTTLYRQVVKPLEKNNITWDQFGEYLYHSRVSTERAELANPQGWTPHLSKKRMEEIKGNLSPGQASTLVDAKDAFRELRLKMVIDKAEAAGIYSKDLIELMKDSENYATFDVVAYINKRYGRGPGAKIYRQIGTLQEISNPATATVMKDNTLIKSINRQIAAKSVTDFLKKNYPNDIRPAEKQWNGKISVIKDPPEDEGLILYLDKGKMKGYYVSKEIAEMFDQNPMESNVIAKVLSVTIQPFRKLFTELNYGFWMFNIIRDFYRAGQMLPKAKLSTFLPHYLKGIRPAFKSVFGVPDAVTDEMLKDNMLISIADIHGLRPEDKQIERLLKMYHIKPGQWESKITTPFGKMFTYFTNIGRGFERATKVGSYHYLKKKFPDMTPEEIGHIVRVRGGSPDFLRKGRGYPIYNNILMFSNAMKEGYRGDYEAGAENPAAFMWKKFKYAYLPKLLMYAVTLGLLGRDTQKIMEGASEYDKTNYTIIPLGLTESGKSVYLRVPMDESSRLMGGILWKTL</sequence>
<dbReference type="AlphaFoldDB" id="A0A0F9IV09"/>